<feature type="transmembrane region" description="Helical" evidence="5">
    <location>
        <begin position="38"/>
        <end position="59"/>
    </location>
</feature>
<accession>A0A150SW92</accession>
<evidence type="ECO:0000256" key="2">
    <source>
        <dbReference type="ARBA" id="ARBA00022692"/>
    </source>
</evidence>
<comment type="caution">
    <text evidence="7">The sequence shown here is derived from an EMBL/GenBank/DDBJ whole genome shotgun (WGS) entry which is preliminary data.</text>
</comment>
<dbReference type="EMBL" id="JEMC01004049">
    <property type="protein sequence ID" value="KYF76257.1"/>
    <property type="molecule type" value="Genomic_DNA"/>
</dbReference>
<dbReference type="Proteomes" id="UP000075515">
    <property type="component" value="Unassembled WGS sequence"/>
</dbReference>
<dbReference type="InterPro" id="IPR053934">
    <property type="entry name" value="HTTM_dom"/>
</dbReference>
<dbReference type="PANTHER" id="PTHR39535:SF2">
    <property type="entry name" value="HTTM DOMAIN-CONTAINING PROTEIN"/>
    <property type="match status" value="1"/>
</dbReference>
<feature type="domain" description="HTTM-like" evidence="6">
    <location>
        <begin position="29"/>
        <end position="306"/>
    </location>
</feature>
<keyword evidence="3 5" id="KW-1133">Transmembrane helix</keyword>
<evidence type="ECO:0000256" key="3">
    <source>
        <dbReference type="ARBA" id="ARBA00022989"/>
    </source>
</evidence>
<protein>
    <recommendedName>
        <fullName evidence="6">HTTM-like domain-containing protein</fullName>
    </recommendedName>
</protein>
<evidence type="ECO:0000313" key="8">
    <source>
        <dbReference type="Proteomes" id="UP000075515"/>
    </source>
</evidence>
<dbReference type="InterPro" id="IPR011020">
    <property type="entry name" value="HTTM-like"/>
</dbReference>
<sequence length="331" mass="36165">MRQRTCTLRLPNAREAAARLWGSMGRFAFAPASARPLAALRIGLASVLLTQAALIAPIASELYSRSGIVQGQLLDGSGAIGFPRIGHLVNAFSRIGVGESSVLAGVGVLYALSLAGLLLGWRTRSSAACAWFVHFTLMVTAERTNYGADQFANIFLFYLIFMPSGAALSLDRVFGRAPPEPSATARLALRVVQLHLCLVYLSSGLEKAVGSAWWDGDAIWRSLMLPEYRRFDFSWLAHHAWVAMAAGWMVLLVEIGYPFFIWPRRTRRLWVAATVGLHVGIAVFMRLDVFGAIMSVLTIAAFGVEAAPRRARAPSAVGARRRWVRGSRPRP</sequence>
<evidence type="ECO:0000259" key="6">
    <source>
        <dbReference type="SMART" id="SM00752"/>
    </source>
</evidence>
<keyword evidence="2 5" id="KW-0812">Transmembrane</keyword>
<feature type="transmembrane region" description="Helical" evidence="5">
    <location>
        <begin position="102"/>
        <end position="121"/>
    </location>
</feature>
<reference evidence="7 8" key="1">
    <citation type="submission" date="2014-02" db="EMBL/GenBank/DDBJ databases">
        <title>The small core and large imbalanced accessory genome model reveals a collaborative survival strategy of Sorangium cellulosum strains in nature.</title>
        <authorList>
            <person name="Han K."/>
            <person name="Peng R."/>
            <person name="Blom J."/>
            <person name="Li Y.-Z."/>
        </authorList>
    </citation>
    <scope>NUCLEOTIDE SEQUENCE [LARGE SCALE GENOMIC DNA]</scope>
    <source>
        <strain evidence="7 8">So0149</strain>
    </source>
</reference>
<feature type="transmembrane region" description="Helical" evidence="5">
    <location>
        <begin position="240"/>
        <end position="262"/>
    </location>
</feature>
<comment type="subcellular location">
    <subcellularLocation>
        <location evidence="1">Endomembrane system</location>
        <topology evidence="1">Multi-pass membrane protein</topology>
    </subcellularLocation>
</comment>
<name>A0A150SW92_SORCE</name>
<dbReference type="SMART" id="SM00752">
    <property type="entry name" value="HTTM"/>
    <property type="match status" value="1"/>
</dbReference>
<feature type="transmembrane region" description="Helical" evidence="5">
    <location>
        <begin position="154"/>
        <end position="175"/>
    </location>
</feature>
<dbReference type="AlphaFoldDB" id="A0A150SW92"/>
<evidence type="ECO:0000256" key="5">
    <source>
        <dbReference type="SAM" id="Phobius"/>
    </source>
</evidence>
<evidence type="ECO:0000256" key="4">
    <source>
        <dbReference type="ARBA" id="ARBA00023136"/>
    </source>
</evidence>
<feature type="transmembrane region" description="Helical" evidence="5">
    <location>
        <begin position="291"/>
        <end position="307"/>
    </location>
</feature>
<organism evidence="7 8">
    <name type="scientific">Sorangium cellulosum</name>
    <name type="common">Polyangium cellulosum</name>
    <dbReference type="NCBI Taxonomy" id="56"/>
    <lineage>
        <taxon>Bacteria</taxon>
        <taxon>Pseudomonadati</taxon>
        <taxon>Myxococcota</taxon>
        <taxon>Polyangia</taxon>
        <taxon>Polyangiales</taxon>
        <taxon>Polyangiaceae</taxon>
        <taxon>Sorangium</taxon>
    </lineage>
</organism>
<gene>
    <name evidence="7" type="ORF">BE18_26030</name>
</gene>
<evidence type="ECO:0000313" key="7">
    <source>
        <dbReference type="EMBL" id="KYF76257.1"/>
    </source>
</evidence>
<dbReference type="Pfam" id="PF05090">
    <property type="entry name" value="HTTM"/>
    <property type="match status" value="1"/>
</dbReference>
<proteinExistence type="predicted"/>
<evidence type="ECO:0000256" key="1">
    <source>
        <dbReference type="ARBA" id="ARBA00004127"/>
    </source>
</evidence>
<feature type="transmembrane region" description="Helical" evidence="5">
    <location>
        <begin position="269"/>
        <end position="285"/>
    </location>
</feature>
<dbReference type="GO" id="GO:0012505">
    <property type="term" value="C:endomembrane system"/>
    <property type="evidence" value="ECO:0007669"/>
    <property type="project" value="UniProtKB-SubCell"/>
</dbReference>
<dbReference type="InterPro" id="IPR052964">
    <property type="entry name" value="Sporulation_signal_mat"/>
</dbReference>
<dbReference type="PANTHER" id="PTHR39535">
    <property type="entry name" value="SPORULATION-DELAYING PROTEIN SDPB"/>
    <property type="match status" value="1"/>
</dbReference>
<keyword evidence="4 5" id="KW-0472">Membrane</keyword>